<dbReference type="Proteomes" id="UP001278500">
    <property type="component" value="Unassembled WGS sequence"/>
</dbReference>
<dbReference type="RefSeq" id="XP_062681273.1">
    <property type="nucleotide sequence ID" value="XM_062825565.1"/>
</dbReference>
<dbReference type="InterPro" id="IPR045518">
    <property type="entry name" value="2EXR"/>
</dbReference>
<name>A0AAE0MR61_9PEZI</name>
<feature type="domain" description="2EXR" evidence="1">
    <location>
        <begin position="65"/>
        <end position="166"/>
    </location>
</feature>
<evidence type="ECO:0000259" key="1">
    <source>
        <dbReference type="Pfam" id="PF20150"/>
    </source>
</evidence>
<comment type="caution">
    <text evidence="2">The sequence shown here is derived from an EMBL/GenBank/DDBJ whole genome shotgun (WGS) entry which is preliminary data.</text>
</comment>
<organism evidence="2 3">
    <name type="scientific">Neurospora tetraspora</name>
    <dbReference type="NCBI Taxonomy" id="94610"/>
    <lineage>
        <taxon>Eukaryota</taxon>
        <taxon>Fungi</taxon>
        <taxon>Dikarya</taxon>
        <taxon>Ascomycota</taxon>
        <taxon>Pezizomycotina</taxon>
        <taxon>Sordariomycetes</taxon>
        <taxon>Sordariomycetidae</taxon>
        <taxon>Sordariales</taxon>
        <taxon>Sordariaceae</taxon>
        <taxon>Neurospora</taxon>
    </lineage>
</organism>
<protein>
    <recommendedName>
        <fullName evidence="1">2EXR domain-containing protein</fullName>
    </recommendedName>
</protein>
<dbReference type="AlphaFoldDB" id="A0AAE0MR61"/>
<proteinExistence type="predicted"/>
<evidence type="ECO:0000313" key="3">
    <source>
        <dbReference type="Proteomes" id="UP001278500"/>
    </source>
</evidence>
<dbReference type="GeneID" id="87862719"/>
<sequence length="439" mass="50555">MTEDHQKNKPEPADDLKEITNQPNSTALKDNQQRMAAVPTTYTSGGNLLFHVTQLATARKDHVTFWSLPREVRDLIWSEVLGSEDDIFQANVITSVCHRKSKARAPAPANGYETLRPARRDDGRFTRTTYADILLSSRPPLPLAHLCQESRAFALQKYDAAYSKARGPDLNQERGSRFRWLSRYAARIMTIKIPDLDYNVADIKVPLEEDEPLIVVCWPELNYNGLPPGNLETEVDRLKLNALLELLKKAKDYQIMICVDTTLSDPFLVDRNIARNWGVFADRASGEDFAENRANKLLRDLNRRGRTVDMRGLGLSRHIIRGNTTWMAPRMGLLAPIIKSGFLPYFTEDGFRRLEEEELFPNGYKWTNLKDREWLQKALLQFLEPFEKLWAENVNEKETSSQSRYGRMPKIGLVFEYDIGLTWSAFQREIAREHRLAWG</sequence>
<gene>
    <name evidence="2" type="ORF">B0H65DRAFT_442162</name>
</gene>
<dbReference type="EMBL" id="JAUEPP010000004">
    <property type="protein sequence ID" value="KAK3344660.1"/>
    <property type="molecule type" value="Genomic_DNA"/>
</dbReference>
<evidence type="ECO:0000313" key="2">
    <source>
        <dbReference type="EMBL" id="KAK3344660.1"/>
    </source>
</evidence>
<reference evidence="2" key="1">
    <citation type="journal article" date="2023" name="Mol. Phylogenet. Evol.">
        <title>Genome-scale phylogeny and comparative genomics of the fungal order Sordariales.</title>
        <authorList>
            <person name="Hensen N."/>
            <person name="Bonometti L."/>
            <person name="Westerberg I."/>
            <person name="Brannstrom I.O."/>
            <person name="Guillou S."/>
            <person name="Cros-Aarteil S."/>
            <person name="Calhoun S."/>
            <person name="Haridas S."/>
            <person name="Kuo A."/>
            <person name="Mondo S."/>
            <person name="Pangilinan J."/>
            <person name="Riley R."/>
            <person name="LaButti K."/>
            <person name="Andreopoulos B."/>
            <person name="Lipzen A."/>
            <person name="Chen C."/>
            <person name="Yan M."/>
            <person name="Daum C."/>
            <person name="Ng V."/>
            <person name="Clum A."/>
            <person name="Steindorff A."/>
            <person name="Ohm R.A."/>
            <person name="Martin F."/>
            <person name="Silar P."/>
            <person name="Natvig D.O."/>
            <person name="Lalanne C."/>
            <person name="Gautier V."/>
            <person name="Ament-Velasquez S.L."/>
            <person name="Kruys A."/>
            <person name="Hutchinson M.I."/>
            <person name="Powell A.J."/>
            <person name="Barry K."/>
            <person name="Miller A.N."/>
            <person name="Grigoriev I.V."/>
            <person name="Debuchy R."/>
            <person name="Gladieux P."/>
            <person name="Hiltunen Thoren M."/>
            <person name="Johannesson H."/>
        </authorList>
    </citation>
    <scope>NUCLEOTIDE SEQUENCE</scope>
    <source>
        <strain evidence="2">CBS 560.94</strain>
    </source>
</reference>
<accession>A0AAE0MR61</accession>
<dbReference type="Pfam" id="PF20150">
    <property type="entry name" value="2EXR"/>
    <property type="match status" value="1"/>
</dbReference>
<reference evidence="2" key="2">
    <citation type="submission" date="2023-06" db="EMBL/GenBank/DDBJ databases">
        <authorList>
            <consortium name="Lawrence Berkeley National Laboratory"/>
            <person name="Haridas S."/>
            <person name="Hensen N."/>
            <person name="Bonometti L."/>
            <person name="Westerberg I."/>
            <person name="Brannstrom I.O."/>
            <person name="Guillou S."/>
            <person name="Cros-Aarteil S."/>
            <person name="Calhoun S."/>
            <person name="Kuo A."/>
            <person name="Mondo S."/>
            <person name="Pangilinan J."/>
            <person name="Riley R."/>
            <person name="Labutti K."/>
            <person name="Andreopoulos B."/>
            <person name="Lipzen A."/>
            <person name="Chen C."/>
            <person name="Yanf M."/>
            <person name="Daum C."/>
            <person name="Ng V."/>
            <person name="Clum A."/>
            <person name="Steindorff A."/>
            <person name="Ohm R."/>
            <person name="Martin F."/>
            <person name="Silar P."/>
            <person name="Natvig D."/>
            <person name="Lalanne C."/>
            <person name="Gautier V."/>
            <person name="Ament-Velasquez S.L."/>
            <person name="Kruys A."/>
            <person name="Hutchinson M.I."/>
            <person name="Powell A.J."/>
            <person name="Barry K."/>
            <person name="Miller A.N."/>
            <person name="Grigoriev I.V."/>
            <person name="Debuchy R."/>
            <person name="Gladieux P."/>
            <person name="Thoren M.H."/>
            <person name="Johannesson H."/>
        </authorList>
    </citation>
    <scope>NUCLEOTIDE SEQUENCE</scope>
    <source>
        <strain evidence="2">CBS 560.94</strain>
    </source>
</reference>
<keyword evidence="3" id="KW-1185">Reference proteome</keyword>